<accession>A0A8T4C6R9</accession>
<protein>
    <submittedName>
        <fullName evidence="1">Uncharacterized protein</fullName>
    </submittedName>
</protein>
<dbReference type="AlphaFoldDB" id="A0A8T4C6R9"/>
<comment type="caution">
    <text evidence="1">The sequence shown here is derived from an EMBL/GenBank/DDBJ whole genome shotgun (WGS) entry which is preliminary data.</text>
</comment>
<name>A0A8T4C6R9_9ARCH</name>
<reference evidence="1" key="1">
    <citation type="submission" date="2019-03" db="EMBL/GenBank/DDBJ databases">
        <title>Lake Tanganyika Metagenome-Assembled Genomes (MAGs).</title>
        <authorList>
            <person name="Tran P."/>
        </authorList>
    </citation>
    <scope>NUCLEOTIDE SEQUENCE</scope>
    <source>
        <strain evidence="1">M_DeepCast_50m_m2_156</strain>
    </source>
</reference>
<evidence type="ECO:0000313" key="1">
    <source>
        <dbReference type="EMBL" id="MBM3282189.1"/>
    </source>
</evidence>
<dbReference type="Proteomes" id="UP000774699">
    <property type="component" value="Unassembled WGS sequence"/>
</dbReference>
<sequence>MPTPRRRWSRRAKWLWGVNAALAAGLLTFTGVKLHHTKVKNTTPQTRIEQPLERARAPTATPTRSHTIPREPFHFSEIPRGNYCTMYARLAAEKMFGIKYERGDAWVFAKNNRSIWKGSADRVNDVQTILQPGNVIGLYNPTSTYNSRERPYTHTALYVGKADGKHWVMQRIGTSDRLEPLEDYLAAHPGWEIREIIAPRK</sequence>
<dbReference type="EMBL" id="VGJJ01000014">
    <property type="protein sequence ID" value="MBM3282189.1"/>
    <property type="molecule type" value="Genomic_DNA"/>
</dbReference>
<proteinExistence type="predicted"/>
<evidence type="ECO:0000313" key="2">
    <source>
        <dbReference type="Proteomes" id="UP000774699"/>
    </source>
</evidence>
<organism evidence="1 2">
    <name type="scientific">Candidatus Iainarchaeum sp</name>
    <dbReference type="NCBI Taxonomy" id="3101447"/>
    <lineage>
        <taxon>Archaea</taxon>
        <taxon>Candidatus Iainarchaeota</taxon>
        <taxon>Candidatus Iainarchaeia</taxon>
        <taxon>Candidatus Iainarchaeales</taxon>
        <taxon>Candidatus Iainarchaeaceae</taxon>
        <taxon>Candidatus Iainarchaeum</taxon>
    </lineage>
</organism>
<gene>
    <name evidence="1" type="ORF">FJY86_02515</name>
</gene>